<organism evidence="1 2">
    <name type="scientific">Streptococcus suis</name>
    <dbReference type="NCBI Taxonomy" id="1307"/>
    <lineage>
        <taxon>Bacteria</taxon>
        <taxon>Bacillati</taxon>
        <taxon>Bacillota</taxon>
        <taxon>Bacilli</taxon>
        <taxon>Lactobacillales</taxon>
        <taxon>Streptococcaceae</taxon>
        <taxon>Streptococcus</taxon>
    </lineage>
</organism>
<dbReference type="Proteomes" id="UP000069526">
    <property type="component" value="Unassembled WGS sequence"/>
</dbReference>
<dbReference type="EMBL" id="FIJK01000032">
    <property type="protein sequence ID" value="CYW36397.1"/>
    <property type="molecule type" value="Genomic_DNA"/>
</dbReference>
<evidence type="ECO:0000313" key="1">
    <source>
        <dbReference type="EMBL" id="CYW36397.1"/>
    </source>
</evidence>
<dbReference type="AlphaFoldDB" id="A0A116P3N6"/>
<proteinExistence type="predicted"/>
<sequence length="150" mass="17702">MTFEDKFTEKQKDMITLSLEYAERLSSDVEKIYLYASHENSLYSFNIFYSINGEVMTMRQLATLNGVKANNDLIFDVLKIGTEDLKEVEKICKKYSRSMPTQIKLIYDNVNNKVHADYSYDLFYSNSDTLTSFDIFNQWYEEVKAEIENR</sequence>
<gene>
    <name evidence="1" type="ORF">ERS132539_01383</name>
</gene>
<accession>A0A116P3N6</accession>
<dbReference type="RefSeq" id="WP_044767985.1">
    <property type="nucleotide sequence ID" value="NZ_CEIH01000323.1"/>
</dbReference>
<reference evidence="1 2" key="1">
    <citation type="submission" date="2016-02" db="EMBL/GenBank/DDBJ databases">
        <authorList>
            <consortium name="Pathogen Informatics"/>
        </authorList>
    </citation>
    <scope>NUCLEOTIDE SEQUENCE [LARGE SCALE GENOMIC DNA]</scope>
    <source>
        <strain evidence="1 2">SS1013</strain>
    </source>
</reference>
<name>A0A116P3N6_STRSU</name>
<evidence type="ECO:0008006" key="3">
    <source>
        <dbReference type="Google" id="ProtNLM"/>
    </source>
</evidence>
<evidence type="ECO:0000313" key="2">
    <source>
        <dbReference type="Proteomes" id="UP000069526"/>
    </source>
</evidence>
<protein>
    <recommendedName>
        <fullName evidence="3">DUF600 domain-containing protein</fullName>
    </recommendedName>
</protein>